<dbReference type="Proteomes" id="UP001054945">
    <property type="component" value="Unassembled WGS sequence"/>
</dbReference>
<reference evidence="1 2" key="1">
    <citation type="submission" date="2021-06" db="EMBL/GenBank/DDBJ databases">
        <title>Caerostris extrusa draft genome.</title>
        <authorList>
            <person name="Kono N."/>
            <person name="Arakawa K."/>
        </authorList>
    </citation>
    <scope>NUCLEOTIDE SEQUENCE [LARGE SCALE GENOMIC DNA]</scope>
</reference>
<sequence>MLREVPFSIKKYTAKRKPQSMLLKFFTPTPSPLDPSSRLMTHRTFKSKYTHVIVSTEDQNAKDHYEPH</sequence>
<keyword evidence="2" id="KW-1185">Reference proteome</keyword>
<dbReference type="EMBL" id="BPLR01006960">
    <property type="protein sequence ID" value="GIY13563.1"/>
    <property type="molecule type" value="Genomic_DNA"/>
</dbReference>
<name>A0AAV4R0K2_CAEEX</name>
<accession>A0AAV4R0K2</accession>
<organism evidence="1 2">
    <name type="scientific">Caerostris extrusa</name>
    <name type="common">Bark spider</name>
    <name type="synonym">Caerostris bankana</name>
    <dbReference type="NCBI Taxonomy" id="172846"/>
    <lineage>
        <taxon>Eukaryota</taxon>
        <taxon>Metazoa</taxon>
        <taxon>Ecdysozoa</taxon>
        <taxon>Arthropoda</taxon>
        <taxon>Chelicerata</taxon>
        <taxon>Arachnida</taxon>
        <taxon>Araneae</taxon>
        <taxon>Araneomorphae</taxon>
        <taxon>Entelegynae</taxon>
        <taxon>Araneoidea</taxon>
        <taxon>Araneidae</taxon>
        <taxon>Caerostris</taxon>
    </lineage>
</organism>
<comment type="caution">
    <text evidence="1">The sequence shown here is derived from an EMBL/GenBank/DDBJ whole genome shotgun (WGS) entry which is preliminary data.</text>
</comment>
<proteinExistence type="predicted"/>
<gene>
    <name evidence="1" type="ORF">CEXT_646691</name>
</gene>
<evidence type="ECO:0000313" key="1">
    <source>
        <dbReference type="EMBL" id="GIY13563.1"/>
    </source>
</evidence>
<evidence type="ECO:0000313" key="2">
    <source>
        <dbReference type="Proteomes" id="UP001054945"/>
    </source>
</evidence>
<protein>
    <submittedName>
        <fullName evidence="1">Uncharacterized protein</fullName>
    </submittedName>
</protein>
<dbReference type="AlphaFoldDB" id="A0AAV4R0K2"/>